<feature type="transmembrane region" description="Helical" evidence="3">
    <location>
        <begin position="398"/>
        <end position="422"/>
    </location>
</feature>
<feature type="transmembrane region" description="Helical" evidence="3">
    <location>
        <begin position="138"/>
        <end position="156"/>
    </location>
</feature>
<keyword evidence="3" id="KW-1133">Transmembrane helix</keyword>
<feature type="transmembrane region" description="Helical" evidence="3">
    <location>
        <begin position="272"/>
        <end position="291"/>
    </location>
</feature>
<gene>
    <name evidence="5" type="ORF">BDV98DRAFT_529944</name>
</gene>
<evidence type="ECO:0000259" key="4">
    <source>
        <dbReference type="PROSITE" id="PS50850"/>
    </source>
</evidence>
<feature type="compositionally biased region" description="Low complexity" evidence="2">
    <location>
        <begin position="1"/>
        <end position="19"/>
    </location>
</feature>
<proteinExistence type="predicted"/>
<feature type="transmembrane region" description="Helical" evidence="3">
    <location>
        <begin position="65"/>
        <end position="87"/>
    </location>
</feature>
<dbReference type="STRING" id="1884261.A0A5C3QJA1"/>
<evidence type="ECO:0000256" key="1">
    <source>
        <dbReference type="ARBA" id="ARBA00004141"/>
    </source>
</evidence>
<feature type="transmembrane region" description="Helical" evidence="3">
    <location>
        <begin position="224"/>
        <end position="244"/>
    </location>
</feature>
<accession>A0A5C3QJA1</accession>
<dbReference type="OrthoDB" id="2105912at2759"/>
<dbReference type="AlphaFoldDB" id="A0A5C3QJA1"/>
<dbReference type="GO" id="GO:0022857">
    <property type="term" value="F:transmembrane transporter activity"/>
    <property type="evidence" value="ECO:0007669"/>
    <property type="project" value="InterPro"/>
</dbReference>
<sequence length="515" mass="56061">MADHMPTLPSTSSPTDTPTAIGTPQSLSKDDASATIAREQDEIADKDFGWLPIPKRLQYEPFRPLEFSLSMTASFGFGCTFVVANLFYCHPILVQMAESFHVEEADLASVATLMQAGYAVGILLIAPLGDLLRRRPMILAILFVAAALSLGLSFTYNLVVFQVLSFLMGFMNVTPQILLPLAADLAPPHRRASAISVILSGLLFGILFSRVLAGVIAEYTSWRVVYWVAAGLNFVVLFGSYFVVPDTPAKNKHLTYFQILWSMVKYAVTEPLLIQSCLINLLSSACYNYWWVTLTFLLDGEPYHYSTLAIGLFGLIGMVGVAIGPFGGKLIDNFATWYSILITTILLIIFQAVQTGAGGLHISAVILACLGLDVFRQMQQVSLSTSVFSISMEAGSRLNAIFIISLYAGQVLGTSAGTAVFADHGWRAAGALAMGWYGLALVLLFLRGPHVKGKVWFGYSGGWSLRKENNKHIKPTDADAEAKVGAPESLEHPERDLEQHPTRDDVHPELSKAAA</sequence>
<protein>
    <submittedName>
        <fullName evidence="5">Major facilitator superfamily domain-containing protein</fullName>
    </submittedName>
</protein>
<dbReference type="Proteomes" id="UP000305067">
    <property type="component" value="Unassembled WGS sequence"/>
</dbReference>
<dbReference type="EMBL" id="ML178825">
    <property type="protein sequence ID" value="TFL01230.1"/>
    <property type="molecule type" value="Genomic_DNA"/>
</dbReference>
<feature type="transmembrane region" description="Helical" evidence="3">
    <location>
        <begin position="107"/>
        <end position="126"/>
    </location>
</feature>
<feature type="transmembrane region" description="Helical" evidence="3">
    <location>
        <begin position="194"/>
        <end position="212"/>
    </location>
</feature>
<feature type="transmembrane region" description="Helical" evidence="3">
    <location>
        <begin position="303"/>
        <end position="323"/>
    </location>
</feature>
<dbReference type="Gene3D" id="1.20.1250.20">
    <property type="entry name" value="MFS general substrate transporter like domains"/>
    <property type="match status" value="2"/>
</dbReference>
<dbReference type="SUPFAM" id="SSF103473">
    <property type="entry name" value="MFS general substrate transporter"/>
    <property type="match status" value="1"/>
</dbReference>
<evidence type="ECO:0000313" key="5">
    <source>
        <dbReference type="EMBL" id="TFL01230.1"/>
    </source>
</evidence>
<dbReference type="CDD" id="cd17324">
    <property type="entry name" value="MFS_NepI_like"/>
    <property type="match status" value="1"/>
</dbReference>
<keyword evidence="6" id="KW-1185">Reference proteome</keyword>
<dbReference type="Pfam" id="PF07690">
    <property type="entry name" value="MFS_1"/>
    <property type="match status" value="1"/>
</dbReference>
<dbReference type="PANTHER" id="PTHR42910">
    <property type="entry name" value="TRANSPORTER SCO4007-RELATED"/>
    <property type="match status" value="1"/>
</dbReference>
<feature type="region of interest" description="Disordered" evidence="2">
    <location>
        <begin position="1"/>
        <end position="31"/>
    </location>
</feature>
<name>A0A5C3QJA1_9AGAR</name>
<dbReference type="GO" id="GO:0016020">
    <property type="term" value="C:membrane"/>
    <property type="evidence" value="ECO:0007669"/>
    <property type="project" value="UniProtKB-SubCell"/>
</dbReference>
<keyword evidence="3" id="KW-0812">Transmembrane</keyword>
<dbReference type="InterPro" id="IPR020846">
    <property type="entry name" value="MFS_dom"/>
</dbReference>
<evidence type="ECO:0000256" key="3">
    <source>
        <dbReference type="SAM" id="Phobius"/>
    </source>
</evidence>
<comment type="subcellular location">
    <subcellularLocation>
        <location evidence="1">Membrane</location>
        <topology evidence="1">Multi-pass membrane protein</topology>
    </subcellularLocation>
</comment>
<evidence type="ECO:0000256" key="2">
    <source>
        <dbReference type="SAM" id="MobiDB-lite"/>
    </source>
</evidence>
<dbReference type="InterPro" id="IPR011701">
    <property type="entry name" value="MFS"/>
</dbReference>
<feature type="domain" description="Major facilitator superfamily (MFS) profile" evidence="4">
    <location>
        <begin position="66"/>
        <end position="452"/>
    </location>
</feature>
<organism evidence="5 6">
    <name type="scientific">Pterulicium gracile</name>
    <dbReference type="NCBI Taxonomy" id="1884261"/>
    <lineage>
        <taxon>Eukaryota</taxon>
        <taxon>Fungi</taxon>
        <taxon>Dikarya</taxon>
        <taxon>Basidiomycota</taxon>
        <taxon>Agaricomycotina</taxon>
        <taxon>Agaricomycetes</taxon>
        <taxon>Agaricomycetidae</taxon>
        <taxon>Agaricales</taxon>
        <taxon>Pleurotineae</taxon>
        <taxon>Pterulaceae</taxon>
        <taxon>Pterulicium</taxon>
    </lineage>
</organism>
<feature type="compositionally biased region" description="Basic and acidic residues" evidence="2">
    <location>
        <begin position="472"/>
        <end position="482"/>
    </location>
</feature>
<dbReference type="PROSITE" id="PS50850">
    <property type="entry name" value="MFS"/>
    <property type="match status" value="1"/>
</dbReference>
<reference evidence="5 6" key="1">
    <citation type="journal article" date="2019" name="Nat. Ecol. Evol.">
        <title>Megaphylogeny resolves global patterns of mushroom evolution.</title>
        <authorList>
            <person name="Varga T."/>
            <person name="Krizsan K."/>
            <person name="Foldi C."/>
            <person name="Dima B."/>
            <person name="Sanchez-Garcia M."/>
            <person name="Sanchez-Ramirez S."/>
            <person name="Szollosi G.J."/>
            <person name="Szarkandi J.G."/>
            <person name="Papp V."/>
            <person name="Albert L."/>
            <person name="Andreopoulos W."/>
            <person name="Angelini C."/>
            <person name="Antonin V."/>
            <person name="Barry K.W."/>
            <person name="Bougher N.L."/>
            <person name="Buchanan P."/>
            <person name="Buyck B."/>
            <person name="Bense V."/>
            <person name="Catcheside P."/>
            <person name="Chovatia M."/>
            <person name="Cooper J."/>
            <person name="Damon W."/>
            <person name="Desjardin D."/>
            <person name="Finy P."/>
            <person name="Geml J."/>
            <person name="Haridas S."/>
            <person name="Hughes K."/>
            <person name="Justo A."/>
            <person name="Karasinski D."/>
            <person name="Kautmanova I."/>
            <person name="Kiss B."/>
            <person name="Kocsube S."/>
            <person name="Kotiranta H."/>
            <person name="LaButti K.M."/>
            <person name="Lechner B.E."/>
            <person name="Liimatainen K."/>
            <person name="Lipzen A."/>
            <person name="Lukacs Z."/>
            <person name="Mihaltcheva S."/>
            <person name="Morgado L.N."/>
            <person name="Niskanen T."/>
            <person name="Noordeloos M.E."/>
            <person name="Ohm R.A."/>
            <person name="Ortiz-Santana B."/>
            <person name="Ovrebo C."/>
            <person name="Racz N."/>
            <person name="Riley R."/>
            <person name="Savchenko A."/>
            <person name="Shiryaev A."/>
            <person name="Soop K."/>
            <person name="Spirin V."/>
            <person name="Szebenyi C."/>
            <person name="Tomsovsky M."/>
            <person name="Tulloss R.E."/>
            <person name="Uehling J."/>
            <person name="Grigoriev I.V."/>
            <person name="Vagvolgyi C."/>
            <person name="Papp T."/>
            <person name="Martin F.M."/>
            <person name="Miettinen O."/>
            <person name="Hibbett D.S."/>
            <person name="Nagy L.G."/>
        </authorList>
    </citation>
    <scope>NUCLEOTIDE SEQUENCE [LARGE SCALE GENOMIC DNA]</scope>
    <source>
        <strain evidence="5 6">CBS 309.79</strain>
    </source>
</reference>
<dbReference type="InterPro" id="IPR036259">
    <property type="entry name" value="MFS_trans_sf"/>
</dbReference>
<feature type="transmembrane region" description="Helical" evidence="3">
    <location>
        <begin position="359"/>
        <end position="378"/>
    </location>
</feature>
<feature type="compositionally biased region" description="Basic and acidic residues" evidence="2">
    <location>
        <begin position="489"/>
        <end position="515"/>
    </location>
</feature>
<dbReference type="PANTHER" id="PTHR42910:SF1">
    <property type="entry name" value="MAJOR FACILITATOR SUPERFAMILY (MFS) PROFILE DOMAIN-CONTAINING PROTEIN"/>
    <property type="match status" value="1"/>
</dbReference>
<feature type="region of interest" description="Disordered" evidence="2">
    <location>
        <begin position="472"/>
        <end position="515"/>
    </location>
</feature>
<evidence type="ECO:0000313" key="6">
    <source>
        <dbReference type="Proteomes" id="UP000305067"/>
    </source>
</evidence>
<feature type="transmembrane region" description="Helical" evidence="3">
    <location>
        <begin position="335"/>
        <end position="353"/>
    </location>
</feature>
<keyword evidence="3" id="KW-0472">Membrane</keyword>
<feature type="transmembrane region" description="Helical" evidence="3">
    <location>
        <begin position="428"/>
        <end position="446"/>
    </location>
</feature>